<dbReference type="PANTHER" id="PTHR43845">
    <property type="entry name" value="BLR5969 PROTEIN"/>
    <property type="match status" value="1"/>
</dbReference>
<name>A0A4V6PBS3_9ACTN</name>
<feature type="domain" description="AMP-dependent synthetase/ligase" evidence="1">
    <location>
        <begin position="85"/>
        <end position="234"/>
    </location>
</feature>
<dbReference type="InterPro" id="IPR000873">
    <property type="entry name" value="AMP-dep_synth/lig_dom"/>
</dbReference>
<gene>
    <name evidence="2" type="ORF">E1283_16200</name>
</gene>
<dbReference type="Pfam" id="PF00501">
    <property type="entry name" value="AMP-binding"/>
    <property type="match status" value="1"/>
</dbReference>
<dbReference type="InterPro" id="IPR042099">
    <property type="entry name" value="ANL_N_sf"/>
</dbReference>
<keyword evidence="3" id="KW-1185">Reference proteome</keyword>
<dbReference type="Gene3D" id="3.40.50.12780">
    <property type="entry name" value="N-terminal domain of ligase-like"/>
    <property type="match status" value="1"/>
</dbReference>
<evidence type="ECO:0000259" key="1">
    <source>
        <dbReference type="Pfam" id="PF00501"/>
    </source>
</evidence>
<evidence type="ECO:0000313" key="3">
    <source>
        <dbReference type="Proteomes" id="UP000295345"/>
    </source>
</evidence>
<accession>A0A4V6PBS3</accession>
<comment type="caution">
    <text evidence="2">The sequence shown here is derived from an EMBL/GenBank/DDBJ whole genome shotgun (WGS) entry which is preliminary data.</text>
</comment>
<evidence type="ECO:0000313" key="2">
    <source>
        <dbReference type="EMBL" id="TDC74305.1"/>
    </source>
</evidence>
<dbReference type="AlphaFoldDB" id="A0A4V6PBS3"/>
<reference evidence="2 3" key="1">
    <citation type="submission" date="2019-03" db="EMBL/GenBank/DDBJ databases">
        <title>Draft genome sequences of novel Actinobacteria.</title>
        <authorList>
            <person name="Sahin N."/>
            <person name="Ay H."/>
            <person name="Saygin H."/>
        </authorList>
    </citation>
    <scope>NUCLEOTIDE SEQUENCE [LARGE SCALE GENOMIC DNA]</scope>
    <source>
        <strain evidence="2 3">DSM 41900</strain>
    </source>
</reference>
<dbReference type="EMBL" id="SMKI01000154">
    <property type="protein sequence ID" value="TDC74305.1"/>
    <property type="molecule type" value="Genomic_DNA"/>
</dbReference>
<sequence length="414" mass="44726">MSSTKQPPHEAKAEVSTTHLRLILLGARRIPSLHRKYLSSLDDAQQPLALDSLPVLTPLELSVATDELLRDRRPDDGSLIYAGGGTLTRPSMSLLPKDMFVEEVHGSWAALGPGDVLANFFPAGRTWPTHSFYNQLAARAGASALPVGDLQDGQFERWLGFCAEYGVNALAAPPDIVDRLLRHRAAGHQLPWLRKLLIGGAFHDPTPQGEIARWLPGVEVWQLYGSAEAWMVGHRGPGCAEGVFHPLPHQYAEIDGGRILVTTTGVHRAPPLIRYLIGDLGAPAACACGREGSPIRVLGRIAPSVVYQGRPIRARELVDLALETGEVTAAQVAVVTTEGADETAQTVELRVVLADGVPDDHYTREWIRYQALNGHLALDPTKAEHAEGFQVVVVDRLHGDGSEEPPVLVVESAG</sequence>
<dbReference type="SUPFAM" id="SSF56801">
    <property type="entry name" value="Acetyl-CoA synthetase-like"/>
    <property type="match status" value="1"/>
</dbReference>
<dbReference type="Proteomes" id="UP000295345">
    <property type="component" value="Unassembled WGS sequence"/>
</dbReference>
<dbReference type="OrthoDB" id="580775at2"/>
<dbReference type="PANTHER" id="PTHR43845:SF1">
    <property type="entry name" value="BLR5969 PROTEIN"/>
    <property type="match status" value="1"/>
</dbReference>
<dbReference type="RefSeq" id="WP_132818751.1">
    <property type="nucleotide sequence ID" value="NZ_SMKI01000154.1"/>
</dbReference>
<protein>
    <recommendedName>
        <fullName evidence="1">AMP-dependent synthetase/ligase domain-containing protein</fullName>
    </recommendedName>
</protein>
<organism evidence="2 3">
    <name type="scientific">Streptomyces hainanensis</name>
    <dbReference type="NCBI Taxonomy" id="402648"/>
    <lineage>
        <taxon>Bacteria</taxon>
        <taxon>Bacillati</taxon>
        <taxon>Actinomycetota</taxon>
        <taxon>Actinomycetes</taxon>
        <taxon>Kitasatosporales</taxon>
        <taxon>Streptomycetaceae</taxon>
        <taxon>Streptomyces</taxon>
    </lineage>
</organism>
<proteinExistence type="predicted"/>